<dbReference type="PATRIC" id="fig|1333857.3.peg.3445"/>
<dbReference type="EMBL" id="ATAO01000228">
    <property type="protein sequence ID" value="EQM73042.1"/>
    <property type="molecule type" value="Genomic_DNA"/>
</dbReference>
<accession>T5KBT1</accession>
<dbReference type="AlphaFoldDB" id="T5KBT1"/>
<reference evidence="1 2" key="1">
    <citation type="journal article" date="2013" name="Genome Announc.">
        <title>Whole-genome sequences of five oyster-associated bacteria show potential for crude oil hydrocarbon degradation.</title>
        <authorList>
            <person name="Chauhan A."/>
            <person name="Green S."/>
            <person name="Pathak A."/>
            <person name="Thomas J."/>
            <person name="Venkatramanan R."/>
        </authorList>
    </citation>
    <scope>NUCLEOTIDE SEQUENCE [LARGE SCALE GENOMIC DNA]</scope>
    <source>
        <strain evidence="1 2">MF109</strain>
    </source>
</reference>
<name>T5KBT1_MICMQ</name>
<proteinExistence type="predicted"/>
<gene>
    <name evidence="1" type="ORF">L687_07130</name>
</gene>
<comment type="caution">
    <text evidence="1">The sequence shown here is derived from an EMBL/GenBank/DDBJ whole genome shotgun (WGS) entry which is preliminary data.</text>
</comment>
<dbReference type="Proteomes" id="UP000016033">
    <property type="component" value="Unassembled WGS sequence"/>
</dbReference>
<dbReference type="RefSeq" id="WP_021201354.1">
    <property type="nucleotide sequence ID" value="NZ_ATAO01000228.1"/>
</dbReference>
<evidence type="ECO:0000313" key="2">
    <source>
        <dbReference type="Proteomes" id="UP000016033"/>
    </source>
</evidence>
<evidence type="ECO:0000313" key="1">
    <source>
        <dbReference type="EMBL" id="EQM73042.1"/>
    </source>
</evidence>
<organism evidence="1 2">
    <name type="scientific">Microbacterium maritypicum MF109</name>
    <dbReference type="NCBI Taxonomy" id="1333857"/>
    <lineage>
        <taxon>Bacteria</taxon>
        <taxon>Bacillati</taxon>
        <taxon>Actinomycetota</taxon>
        <taxon>Actinomycetes</taxon>
        <taxon>Micrococcales</taxon>
        <taxon>Microbacteriaceae</taxon>
        <taxon>Microbacterium</taxon>
    </lineage>
</organism>
<sequence>MQRGIAAADRAFNGMLSENFSQACRVDRWEFAYDYGKRQFGVQATVPGLPIVVVDGALYVEYMPTELRYMTKWFHEGELNDETGKPVTEADVEWAIEARKPYAMKRHGDISHKKHNRGDQRFTYPDPKTYMAYDPATGKRIQPSKNRLRGSVTIHPYPEVVRHLQRHLWGTTQWKSVYGQRNQVESVNKSIKHTRFPDMESAAKRPGRGEAYHSIATALMAVAYNLRVLVRAIREECTPAEKKRRKSRKKFTVADLPNVRPETVGALAPPA</sequence>
<evidence type="ECO:0008006" key="3">
    <source>
        <dbReference type="Google" id="ProtNLM"/>
    </source>
</evidence>
<protein>
    <recommendedName>
        <fullName evidence="3">Transposase DDE domain-containing protein</fullName>
    </recommendedName>
</protein>